<dbReference type="InterPro" id="IPR022316">
    <property type="entry name" value="TNFR_12"/>
</dbReference>
<proteinExistence type="predicted"/>
<dbReference type="PANTHER" id="PTHR32037">
    <property type="entry name" value="TUMOR NECROSIS FACTOR RECEPTOR SUPERFAMILY MEMBER 12A"/>
    <property type="match status" value="1"/>
</dbReference>
<protein>
    <submittedName>
        <fullName evidence="1">Uncharacterized protein</fullName>
    </submittedName>
</protein>
<evidence type="ECO:0000313" key="2">
    <source>
        <dbReference type="Proteomes" id="UP000694404"/>
    </source>
</evidence>
<dbReference type="Gene3D" id="4.10.400.20">
    <property type="match status" value="1"/>
</dbReference>
<sequence>MVVPSGGQNVSAAWNGARASLAPMPRCPLPAPTYFHNNAPPPALPPCLPPAAPTHCCSRCPSWSPDLDKCMDCTICLHRTKNDFCATCTSPPTPTILILGAPILGGQFSIDFYFKKGTQLLSGPQVSPWVLLKGPQIL</sequence>
<reference evidence="1" key="2">
    <citation type="submission" date="2025-09" db="UniProtKB">
        <authorList>
            <consortium name="Ensembl"/>
        </authorList>
    </citation>
    <scope>IDENTIFICATION</scope>
</reference>
<dbReference type="Proteomes" id="UP000694404">
    <property type="component" value="Unplaced"/>
</dbReference>
<accession>A0A8C0J6W9</accession>
<dbReference type="GO" id="GO:0005886">
    <property type="term" value="C:plasma membrane"/>
    <property type="evidence" value="ECO:0007669"/>
    <property type="project" value="InterPro"/>
</dbReference>
<name>A0A8C0J6W9_CHEAB</name>
<dbReference type="PANTHER" id="PTHR32037:SF2">
    <property type="entry name" value="TUMOR NECROSIS FACTOR RECEPTOR SUPERFAMILY MEMBER 12A"/>
    <property type="match status" value="1"/>
</dbReference>
<dbReference type="AlphaFoldDB" id="A0A8C0J6W9"/>
<evidence type="ECO:0000313" key="1">
    <source>
        <dbReference type="Ensembl" id="ENSCABP00000028049.1"/>
    </source>
</evidence>
<keyword evidence="2" id="KW-1185">Reference proteome</keyword>
<dbReference type="Ensembl" id="ENSCABT00000030724.1">
    <property type="protein sequence ID" value="ENSCABP00000028049.1"/>
    <property type="gene ID" value="ENSCABG00000020608.1"/>
</dbReference>
<dbReference type="Pfam" id="PF12191">
    <property type="entry name" value="stn_TNFRSF12A"/>
    <property type="match status" value="1"/>
</dbReference>
<reference evidence="1" key="1">
    <citation type="submission" date="2025-08" db="UniProtKB">
        <authorList>
            <consortium name="Ensembl"/>
        </authorList>
    </citation>
    <scope>IDENTIFICATION</scope>
</reference>
<organism evidence="1 2">
    <name type="scientific">Chelonoidis abingdonii</name>
    <name type="common">Abingdon island giant tortoise</name>
    <name type="synonym">Testudo abingdonii</name>
    <dbReference type="NCBI Taxonomy" id="106734"/>
    <lineage>
        <taxon>Eukaryota</taxon>
        <taxon>Metazoa</taxon>
        <taxon>Chordata</taxon>
        <taxon>Craniata</taxon>
        <taxon>Vertebrata</taxon>
        <taxon>Euteleostomi</taxon>
        <taxon>Archelosauria</taxon>
        <taxon>Testudinata</taxon>
        <taxon>Testudines</taxon>
        <taxon>Cryptodira</taxon>
        <taxon>Durocryptodira</taxon>
        <taxon>Testudinoidea</taxon>
        <taxon>Testudinidae</taxon>
        <taxon>Chelonoidis</taxon>
    </lineage>
</organism>
<dbReference type="GeneTree" id="ENSGT00950000186284"/>
<dbReference type="GO" id="GO:2001238">
    <property type="term" value="P:positive regulation of extrinsic apoptotic signaling pathway"/>
    <property type="evidence" value="ECO:0007669"/>
    <property type="project" value="TreeGrafter"/>
</dbReference>